<dbReference type="PANTHER" id="PTHR24369:SF210">
    <property type="entry name" value="CHAOPTIN-RELATED"/>
    <property type="match status" value="1"/>
</dbReference>
<dbReference type="EnsemblMetazoa" id="ACHR006233-RA">
    <property type="protein sequence ID" value="ACHR006233-PA"/>
    <property type="gene ID" value="ACHR006233"/>
</dbReference>
<dbReference type="AlphaFoldDB" id="A0A182K648"/>
<feature type="transmembrane region" description="Helical" evidence="5">
    <location>
        <begin position="238"/>
        <end position="260"/>
    </location>
</feature>
<dbReference type="InterPro" id="IPR050541">
    <property type="entry name" value="LRR_TM_domain-containing"/>
</dbReference>
<evidence type="ECO:0000256" key="3">
    <source>
        <dbReference type="ARBA" id="ARBA00022737"/>
    </source>
</evidence>
<keyword evidence="3" id="KW-0677">Repeat</keyword>
<keyword evidence="5" id="KW-0812">Transmembrane</keyword>
<reference evidence="7" key="1">
    <citation type="submission" date="2013-03" db="EMBL/GenBank/DDBJ databases">
        <title>The Genome Sequence of Anopheles christyi ACHKN1017.</title>
        <authorList>
            <consortium name="The Broad Institute Genomics Platform"/>
            <person name="Neafsey D.E."/>
            <person name="Besansky N."/>
            <person name="Walker B."/>
            <person name="Young S.K."/>
            <person name="Zeng Q."/>
            <person name="Gargeya S."/>
            <person name="Fitzgerald M."/>
            <person name="Haas B."/>
            <person name="Abouelleil A."/>
            <person name="Allen A.W."/>
            <person name="Alvarado L."/>
            <person name="Arachchi H.M."/>
            <person name="Berlin A.M."/>
            <person name="Chapman S.B."/>
            <person name="Gainer-Dewar J."/>
            <person name="Goldberg J."/>
            <person name="Griggs A."/>
            <person name="Gujja S."/>
            <person name="Hansen M."/>
            <person name="Howarth C."/>
            <person name="Imamovic A."/>
            <person name="Ireland A."/>
            <person name="Larimer J."/>
            <person name="McCowan C."/>
            <person name="Murphy C."/>
            <person name="Pearson M."/>
            <person name="Poon T.W."/>
            <person name="Priest M."/>
            <person name="Roberts A."/>
            <person name="Saif S."/>
            <person name="Shea T."/>
            <person name="Sisk P."/>
            <person name="Sykes S."/>
            <person name="Wortman J."/>
            <person name="Nusbaum C."/>
            <person name="Birren B."/>
        </authorList>
    </citation>
    <scope>NUCLEOTIDE SEQUENCE [LARGE SCALE GENOMIC DNA]</scope>
    <source>
        <strain evidence="7">ACHKN1017</strain>
    </source>
</reference>
<evidence type="ECO:0000313" key="7">
    <source>
        <dbReference type="Proteomes" id="UP000075881"/>
    </source>
</evidence>
<dbReference type="InterPro" id="IPR032675">
    <property type="entry name" value="LRR_dom_sf"/>
</dbReference>
<evidence type="ECO:0000256" key="2">
    <source>
        <dbReference type="ARBA" id="ARBA00022729"/>
    </source>
</evidence>
<evidence type="ECO:0000256" key="5">
    <source>
        <dbReference type="SAM" id="Phobius"/>
    </source>
</evidence>
<dbReference type="Proteomes" id="UP000075881">
    <property type="component" value="Unassembled WGS sequence"/>
</dbReference>
<evidence type="ECO:0000313" key="6">
    <source>
        <dbReference type="EnsemblMetazoa" id="ACHR006233-PA"/>
    </source>
</evidence>
<dbReference type="GO" id="GO:0005886">
    <property type="term" value="C:plasma membrane"/>
    <property type="evidence" value="ECO:0007669"/>
    <property type="project" value="TreeGrafter"/>
</dbReference>
<accession>A0A182K648</accession>
<organism evidence="6 7">
    <name type="scientific">Anopheles christyi</name>
    <dbReference type="NCBI Taxonomy" id="43041"/>
    <lineage>
        <taxon>Eukaryota</taxon>
        <taxon>Metazoa</taxon>
        <taxon>Ecdysozoa</taxon>
        <taxon>Arthropoda</taxon>
        <taxon>Hexapoda</taxon>
        <taxon>Insecta</taxon>
        <taxon>Pterygota</taxon>
        <taxon>Neoptera</taxon>
        <taxon>Endopterygota</taxon>
        <taxon>Diptera</taxon>
        <taxon>Nematocera</taxon>
        <taxon>Culicoidea</taxon>
        <taxon>Culicidae</taxon>
        <taxon>Anophelinae</taxon>
        <taxon>Anopheles</taxon>
    </lineage>
</organism>
<feature type="region of interest" description="Disordered" evidence="4">
    <location>
        <begin position="189"/>
        <end position="232"/>
    </location>
</feature>
<keyword evidence="5" id="KW-1133">Transmembrane helix</keyword>
<proteinExistence type="predicted"/>
<keyword evidence="5" id="KW-0472">Membrane</keyword>
<dbReference type="STRING" id="43041.A0A182K648"/>
<dbReference type="Gene3D" id="3.80.10.10">
    <property type="entry name" value="Ribonuclease Inhibitor"/>
    <property type="match status" value="1"/>
</dbReference>
<keyword evidence="7" id="KW-1185">Reference proteome</keyword>
<dbReference type="PANTHER" id="PTHR24369">
    <property type="entry name" value="ANTIGEN BSP, PUTATIVE-RELATED"/>
    <property type="match status" value="1"/>
</dbReference>
<sequence length="280" mass="30809">MKLTTLSLRDNPISDITTIVQHLSGLEMLDLSSTEVTIDKDNTIELSSFAPLINLTELYLSRVEAYYLENEAEAKLPALKILDVSGNPFTTSDFNLRVFRTLPNLEELSLRDAVMDHLSVTDIRQDLPALKRIYLDGNNFNCTVLQILLAHFKEKGLEAPGQSSKCHPGYDNVQGLCCKSYGDYIPPVRPQGSSTLDPTKDGLGTTTRSPAVSTPIDTPSIPPSKTKSENEENGSNQLTLIIICTVIGLLVVLGIALLVYKQVMKRHQPVPTSDNLMPDL</sequence>
<dbReference type="SUPFAM" id="SSF52058">
    <property type="entry name" value="L domain-like"/>
    <property type="match status" value="1"/>
</dbReference>
<evidence type="ECO:0000256" key="1">
    <source>
        <dbReference type="ARBA" id="ARBA00022614"/>
    </source>
</evidence>
<name>A0A182K648_9DIPT</name>
<keyword evidence="2" id="KW-0732">Signal</keyword>
<dbReference type="VEuPathDB" id="VectorBase:ACHR006233"/>
<evidence type="ECO:0000256" key="4">
    <source>
        <dbReference type="SAM" id="MobiDB-lite"/>
    </source>
</evidence>
<keyword evidence="1" id="KW-0433">Leucine-rich repeat</keyword>
<protein>
    <submittedName>
        <fullName evidence="6">Uncharacterized protein</fullName>
    </submittedName>
</protein>
<dbReference type="InterPro" id="IPR001611">
    <property type="entry name" value="Leu-rich_rpt"/>
</dbReference>
<dbReference type="PROSITE" id="PS51450">
    <property type="entry name" value="LRR"/>
    <property type="match status" value="1"/>
</dbReference>
<reference evidence="6" key="2">
    <citation type="submission" date="2020-05" db="UniProtKB">
        <authorList>
            <consortium name="EnsemblMetazoa"/>
        </authorList>
    </citation>
    <scope>IDENTIFICATION</scope>
    <source>
        <strain evidence="6">ACHKN1017</strain>
    </source>
</reference>